<evidence type="ECO:0000256" key="1">
    <source>
        <dbReference type="SAM" id="MobiDB-lite"/>
    </source>
</evidence>
<protein>
    <submittedName>
        <fullName evidence="2">Uncharacterized protein</fullName>
    </submittedName>
</protein>
<accession>A0AAV4W274</accession>
<evidence type="ECO:0000313" key="3">
    <source>
        <dbReference type="Proteomes" id="UP001054837"/>
    </source>
</evidence>
<proteinExistence type="predicted"/>
<keyword evidence="3" id="KW-1185">Reference proteome</keyword>
<comment type="caution">
    <text evidence="2">The sequence shown here is derived from an EMBL/GenBank/DDBJ whole genome shotgun (WGS) entry which is preliminary data.</text>
</comment>
<dbReference type="AlphaFoldDB" id="A0AAV4W274"/>
<organism evidence="2 3">
    <name type="scientific">Caerostris darwini</name>
    <dbReference type="NCBI Taxonomy" id="1538125"/>
    <lineage>
        <taxon>Eukaryota</taxon>
        <taxon>Metazoa</taxon>
        <taxon>Ecdysozoa</taxon>
        <taxon>Arthropoda</taxon>
        <taxon>Chelicerata</taxon>
        <taxon>Arachnida</taxon>
        <taxon>Araneae</taxon>
        <taxon>Araneomorphae</taxon>
        <taxon>Entelegynae</taxon>
        <taxon>Araneoidea</taxon>
        <taxon>Araneidae</taxon>
        <taxon>Caerostris</taxon>
    </lineage>
</organism>
<reference evidence="2 3" key="1">
    <citation type="submission" date="2021-06" db="EMBL/GenBank/DDBJ databases">
        <title>Caerostris darwini draft genome.</title>
        <authorList>
            <person name="Kono N."/>
            <person name="Arakawa K."/>
        </authorList>
    </citation>
    <scope>NUCLEOTIDE SEQUENCE [LARGE SCALE GENOMIC DNA]</scope>
</reference>
<feature type="region of interest" description="Disordered" evidence="1">
    <location>
        <begin position="40"/>
        <end position="68"/>
    </location>
</feature>
<dbReference type="Proteomes" id="UP001054837">
    <property type="component" value="Unassembled WGS sequence"/>
</dbReference>
<name>A0AAV4W274_9ARAC</name>
<gene>
    <name evidence="2" type="ORF">CDAR_377471</name>
</gene>
<evidence type="ECO:0000313" key="2">
    <source>
        <dbReference type="EMBL" id="GIY75994.1"/>
    </source>
</evidence>
<dbReference type="EMBL" id="BPLQ01013939">
    <property type="protein sequence ID" value="GIY75994.1"/>
    <property type="molecule type" value="Genomic_DNA"/>
</dbReference>
<sequence length="104" mass="11846">MDAAFVVCLIKDNVCLMCKNKAPNFQTVETKLEIRQGKIHRYDEDGRKRTKMADPAQPQLGDGSKLHPEAITAKKEVIPYLERAIHKDRKSETVVNDRRLIGTI</sequence>